<keyword evidence="3" id="KW-0143">Chaperone</keyword>
<dbReference type="STRING" id="1121942.SAMN02745148_00211"/>
<dbReference type="GO" id="GO:0033592">
    <property type="term" value="F:RNA strand annealing activity"/>
    <property type="evidence" value="ECO:0007669"/>
    <property type="project" value="InterPro"/>
</dbReference>
<dbReference type="InterPro" id="IPR036442">
    <property type="entry name" value="ProQ/FinO_sf"/>
</dbReference>
<evidence type="ECO:0000256" key="2">
    <source>
        <dbReference type="ARBA" id="ARBA00022884"/>
    </source>
</evidence>
<evidence type="ECO:0000259" key="6">
    <source>
        <dbReference type="SMART" id="SM00945"/>
    </source>
</evidence>
<keyword evidence="8" id="KW-1185">Reference proteome</keyword>
<dbReference type="GO" id="GO:0005829">
    <property type="term" value="C:cytosol"/>
    <property type="evidence" value="ECO:0007669"/>
    <property type="project" value="TreeGrafter"/>
</dbReference>
<accession>A0A1M4ST01</accession>
<dbReference type="RefSeq" id="WP_072818827.1">
    <property type="nucleotide sequence ID" value="NZ_FQUJ01000002.1"/>
</dbReference>
<feature type="region of interest" description="Disordered" evidence="5">
    <location>
        <begin position="226"/>
        <end position="264"/>
    </location>
</feature>
<dbReference type="AlphaFoldDB" id="A0A1M4ST01"/>
<dbReference type="Proteomes" id="UP000184346">
    <property type="component" value="Unassembled WGS sequence"/>
</dbReference>
<dbReference type="GO" id="GO:0034057">
    <property type="term" value="F:RNA strand-exchange activity"/>
    <property type="evidence" value="ECO:0007669"/>
    <property type="project" value="InterPro"/>
</dbReference>
<dbReference type="InterPro" id="IPR023529">
    <property type="entry name" value="ProQ"/>
</dbReference>
<sequence>MLTERVAALFDTLELQAQRGLDETARLRGRLAVLEAENQRLRDTLEQREAALAQAAAVPQAVPRSAAERGYPLPRRAEPEAPLPAEPEAPVAESASPPGNDTTAVSSEPAFSHAADKGQAENSQTNSLPDDEPPTPQALLDQWYRRYTDTFFKGHTRPLKVGVHEDLVAREPWPDKLVRRALACYVHLPRYLKAVRVGAERVDLDGQPAGVVTEGEARHAHKQLESLQAQQRQREAASKRNPESRKNARLDNKLSELLAKHGRH</sequence>
<dbReference type="GO" id="GO:0010608">
    <property type="term" value="P:post-transcriptional regulation of gene expression"/>
    <property type="evidence" value="ECO:0007669"/>
    <property type="project" value="InterPro"/>
</dbReference>
<evidence type="ECO:0000256" key="1">
    <source>
        <dbReference type="ARBA" id="ARBA00022490"/>
    </source>
</evidence>
<feature type="region of interest" description="Disordered" evidence="5">
    <location>
        <begin position="74"/>
        <end position="137"/>
    </location>
</feature>
<proteinExistence type="predicted"/>
<feature type="compositionally biased region" description="Low complexity" evidence="5">
    <location>
        <begin position="88"/>
        <end position="98"/>
    </location>
</feature>
<dbReference type="Pfam" id="PF04352">
    <property type="entry name" value="ProQ"/>
    <property type="match status" value="1"/>
</dbReference>
<feature type="domain" description="ProQ/FinO" evidence="6">
    <location>
        <begin position="132"/>
        <end position="239"/>
    </location>
</feature>
<dbReference type="Gene3D" id="1.10.1710.10">
    <property type="entry name" value="ProQ/FinO domain"/>
    <property type="match status" value="1"/>
</dbReference>
<evidence type="ECO:0000313" key="8">
    <source>
        <dbReference type="Proteomes" id="UP000184346"/>
    </source>
</evidence>
<gene>
    <name evidence="7" type="ORF">SAMN02745148_00211</name>
</gene>
<evidence type="ECO:0000256" key="4">
    <source>
        <dbReference type="SAM" id="Coils"/>
    </source>
</evidence>
<reference evidence="7 8" key="1">
    <citation type="submission" date="2016-11" db="EMBL/GenBank/DDBJ databases">
        <authorList>
            <person name="Jaros S."/>
            <person name="Januszkiewicz K."/>
            <person name="Wedrychowicz H."/>
        </authorList>
    </citation>
    <scope>NUCLEOTIDE SEQUENCE [LARGE SCALE GENOMIC DNA]</scope>
    <source>
        <strain evidence="7 8">DSM 19980</strain>
    </source>
</reference>
<evidence type="ECO:0000256" key="3">
    <source>
        <dbReference type="ARBA" id="ARBA00023186"/>
    </source>
</evidence>
<dbReference type="PANTHER" id="PTHR38106:SF1">
    <property type="entry name" value="RNA CHAPERONE PROQ"/>
    <property type="match status" value="1"/>
</dbReference>
<dbReference type="SMART" id="SM00945">
    <property type="entry name" value="ProQ"/>
    <property type="match status" value="1"/>
</dbReference>
<evidence type="ECO:0000313" key="7">
    <source>
        <dbReference type="EMBL" id="SHE35137.1"/>
    </source>
</evidence>
<keyword evidence="4" id="KW-0175">Coiled coil</keyword>
<dbReference type="InterPro" id="IPR016103">
    <property type="entry name" value="ProQ/FinO"/>
</dbReference>
<organism evidence="7 8">
    <name type="scientific">Modicisalibacter ilicicola DSM 19980</name>
    <dbReference type="NCBI Taxonomy" id="1121942"/>
    <lineage>
        <taxon>Bacteria</taxon>
        <taxon>Pseudomonadati</taxon>
        <taxon>Pseudomonadota</taxon>
        <taxon>Gammaproteobacteria</taxon>
        <taxon>Oceanospirillales</taxon>
        <taxon>Halomonadaceae</taxon>
        <taxon>Modicisalibacter</taxon>
    </lineage>
</organism>
<protein>
    <submittedName>
        <fullName evidence="7">ProP effector</fullName>
    </submittedName>
</protein>
<evidence type="ECO:0000256" key="5">
    <source>
        <dbReference type="SAM" id="MobiDB-lite"/>
    </source>
</evidence>
<dbReference type="SUPFAM" id="SSF48657">
    <property type="entry name" value="FinO-like"/>
    <property type="match status" value="1"/>
</dbReference>
<dbReference type="PANTHER" id="PTHR38106">
    <property type="entry name" value="RNA CHAPERONE PROQ"/>
    <property type="match status" value="1"/>
</dbReference>
<keyword evidence="2" id="KW-0694">RNA-binding</keyword>
<keyword evidence="1" id="KW-0963">Cytoplasm</keyword>
<dbReference type="EMBL" id="FQUJ01000002">
    <property type="protein sequence ID" value="SHE35137.1"/>
    <property type="molecule type" value="Genomic_DNA"/>
</dbReference>
<feature type="compositionally biased region" description="Basic and acidic residues" evidence="5">
    <location>
        <begin position="232"/>
        <end position="254"/>
    </location>
</feature>
<feature type="coiled-coil region" evidence="4">
    <location>
        <begin position="24"/>
        <end position="58"/>
    </location>
</feature>
<name>A0A1M4ST01_9GAMM</name>